<dbReference type="InterPro" id="IPR002347">
    <property type="entry name" value="SDR_fam"/>
</dbReference>
<protein>
    <submittedName>
        <fullName evidence="5">SDR family NAD(P)-dependent oxidoreductase</fullName>
    </submittedName>
</protein>
<dbReference type="PANTHER" id="PTHR44196">
    <property type="entry name" value="DEHYDROGENASE/REDUCTASE SDR FAMILY MEMBER 7B"/>
    <property type="match status" value="1"/>
</dbReference>
<keyword evidence="6" id="KW-1185">Reference proteome</keyword>
<sequence>MANVPEKIENATIVITGASSGFGRGAAIELGKRGANVVVAARRTNLLEEVVAEIKENGGEATAVTTDVSVQDDIQNLARTAIEQYGRMDVWVNNVGVGAIGYFWDIPLDVHARVTDVNLKGLIYGAHAALNQFIKQGGGTLVNVGSIDSEVPLALQNTYAATKAAVLSLSRSLNEELRLSGHGENISVATIMPWAVDTPWWTHAANYTGHAPRMAAMDDPALVVEEIIKACTDPREEMPVGPKARASDISHHLFPDFVERMTATLSKQESQKGMKAEHTTGTLFEPMQAGNTIEGGIRERMEKEDRQD</sequence>
<accession>A0A7S8IGC9</accession>
<organism evidence="5 6">
    <name type="scientific">Phototrophicus methaneseepsis</name>
    <dbReference type="NCBI Taxonomy" id="2710758"/>
    <lineage>
        <taxon>Bacteria</taxon>
        <taxon>Bacillati</taxon>
        <taxon>Chloroflexota</taxon>
        <taxon>Candidatus Thermofontia</taxon>
        <taxon>Phototrophicales</taxon>
        <taxon>Phototrophicaceae</taxon>
        <taxon>Phototrophicus</taxon>
    </lineage>
</organism>
<evidence type="ECO:0000256" key="3">
    <source>
        <dbReference type="RuleBase" id="RU000363"/>
    </source>
</evidence>
<dbReference type="InterPro" id="IPR036291">
    <property type="entry name" value="NAD(P)-bd_dom_sf"/>
</dbReference>
<evidence type="ECO:0000256" key="1">
    <source>
        <dbReference type="ARBA" id="ARBA00006484"/>
    </source>
</evidence>
<dbReference type="PRINTS" id="PR00081">
    <property type="entry name" value="GDHRDH"/>
</dbReference>
<feature type="compositionally biased region" description="Basic and acidic residues" evidence="4">
    <location>
        <begin position="296"/>
        <end position="308"/>
    </location>
</feature>
<keyword evidence="2" id="KW-0560">Oxidoreductase</keyword>
<dbReference type="EMBL" id="CP062983">
    <property type="protein sequence ID" value="QPC84552.1"/>
    <property type="molecule type" value="Genomic_DNA"/>
</dbReference>
<evidence type="ECO:0000256" key="4">
    <source>
        <dbReference type="SAM" id="MobiDB-lite"/>
    </source>
</evidence>
<name>A0A7S8IGC9_9CHLR</name>
<feature type="region of interest" description="Disordered" evidence="4">
    <location>
        <begin position="288"/>
        <end position="308"/>
    </location>
</feature>
<dbReference type="RefSeq" id="WP_195172615.1">
    <property type="nucleotide sequence ID" value="NZ_CP062983.1"/>
</dbReference>
<reference evidence="5 6" key="1">
    <citation type="submission" date="2020-02" db="EMBL/GenBank/DDBJ databases">
        <authorList>
            <person name="Zheng R.K."/>
            <person name="Sun C.M."/>
        </authorList>
    </citation>
    <scope>NUCLEOTIDE SEQUENCE [LARGE SCALE GENOMIC DNA]</scope>
    <source>
        <strain evidence="6">rifampicinis</strain>
    </source>
</reference>
<dbReference type="AlphaFoldDB" id="A0A7S8IGC9"/>
<proteinExistence type="inferred from homology"/>
<evidence type="ECO:0000313" key="6">
    <source>
        <dbReference type="Proteomes" id="UP000594468"/>
    </source>
</evidence>
<dbReference type="PRINTS" id="PR00080">
    <property type="entry name" value="SDRFAMILY"/>
</dbReference>
<dbReference type="PANTHER" id="PTHR44196:SF1">
    <property type="entry name" value="DEHYDROGENASE_REDUCTASE SDR FAMILY MEMBER 7B"/>
    <property type="match status" value="1"/>
</dbReference>
<gene>
    <name evidence="5" type="ORF">G4Y79_09300</name>
</gene>
<dbReference type="Gene3D" id="3.40.50.720">
    <property type="entry name" value="NAD(P)-binding Rossmann-like Domain"/>
    <property type="match status" value="1"/>
</dbReference>
<comment type="similarity">
    <text evidence="1 3">Belongs to the short-chain dehydrogenases/reductases (SDR) family.</text>
</comment>
<dbReference type="Pfam" id="PF00106">
    <property type="entry name" value="adh_short"/>
    <property type="match status" value="1"/>
</dbReference>
<dbReference type="KEGG" id="pmet:G4Y79_09300"/>
<dbReference type="GO" id="GO:0016020">
    <property type="term" value="C:membrane"/>
    <property type="evidence" value="ECO:0007669"/>
    <property type="project" value="TreeGrafter"/>
</dbReference>
<dbReference type="SUPFAM" id="SSF51735">
    <property type="entry name" value="NAD(P)-binding Rossmann-fold domains"/>
    <property type="match status" value="1"/>
</dbReference>
<evidence type="ECO:0000256" key="2">
    <source>
        <dbReference type="ARBA" id="ARBA00023002"/>
    </source>
</evidence>
<dbReference type="Proteomes" id="UP000594468">
    <property type="component" value="Chromosome"/>
</dbReference>
<evidence type="ECO:0000313" key="5">
    <source>
        <dbReference type="EMBL" id="QPC84552.1"/>
    </source>
</evidence>
<dbReference type="GO" id="GO:0016491">
    <property type="term" value="F:oxidoreductase activity"/>
    <property type="evidence" value="ECO:0007669"/>
    <property type="project" value="UniProtKB-KW"/>
</dbReference>